<comment type="caution">
    <text evidence="1">The sequence shown here is derived from an EMBL/GenBank/DDBJ whole genome shotgun (WGS) entry which is preliminary data.</text>
</comment>
<evidence type="ECO:0000313" key="2">
    <source>
        <dbReference type="Proteomes" id="UP000239504"/>
    </source>
</evidence>
<dbReference type="AlphaFoldDB" id="A0A2S7KAX5"/>
<gene>
    <name evidence="1" type="ORF">CW354_01610</name>
</gene>
<dbReference type="Proteomes" id="UP000239504">
    <property type="component" value="Unassembled WGS sequence"/>
</dbReference>
<organism evidence="1 2">
    <name type="scientific">Hyphococcus luteus</name>
    <dbReference type="NCBI Taxonomy" id="2058213"/>
    <lineage>
        <taxon>Bacteria</taxon>
        <taxon>Pseudomonadati</taxon>
        <taxon>Pseudomonadota</taxon>
        <taxon>Alphaproteobacteria</taxon>
        <taxon>Parvularculales</taxon>
        <taxon>Parvularculaceae</taxon>
        <taxon>Hyphococcus</taxon>
    </lineage>
</organism>
<evidence type="ECO:0000313" key="1">
    <source>
        <dbReference type="EMBL" id="PQA89589.1"/>
    </source>
</evidence>
<dbReference type="Gene3D" id="3.40.190.10">
    <property type="entry name" value="Periplasmic binding protein-like II"/>
    <property type="match status" value="2"/>
</dbReference>
<dbReference type="EMBL" id="PJCH01000001">
    <property type="protein sequence ID" value="PQA89589.1"/>
    <property type="molecule type" value="Genomic_DNA"/>
</dbReference>
<dbReference type="SUPFAM" id="SSF53850">
    <property type="entry name" value="Periplasmic binding protein-like II"/>
    <property type="match status" value="1"/>
</dbReference>
<evidence type="ECO:0008006" key="3">
    <source>
        <dbReference type="Google" id="ProtNLM"/>
    </source>
</evidence>
<proteinExistence type="predicted"/>
<accession>A0A2S7KAX5</accession>
<reference evidence="1 2" key="1">
    <citation type="submission" date="2017-12" db="EMBL/GenBank/DDBJ databases">
        <authorList>
            <person name="Hurst M.R.H."/>
        </authorList>
    </citation>
    <scope>NUCLEOTIDE SEQUENCE [LARGE SCALE GENOMIC DNA]</scope>
    <source>
        <strain evidence="1 2">SY-3-19</strain>
    </source>
</reference>
<sequence>MAFWKNAVSGANSVGAPPRPSAVRVFTEALLRDGWGVLDDVEIVDIVPPDLPAAIKEGRIDATTWNIMSVTAEGPDAMAPQLLQVKGAHWIPVETETVNEINKANDFKIENSSISGAGGEQINLLSFRQALAAWESTPDETVNAILACLEAKGAASSVLPAAPREMARWPGLVKEHVHAAALEYYQRRGVAPDQR</sequence>
<name>A0A2S7KAX5_9PROT</name>
<keyword evidence="2" id="KW-1185">Reference proteome</keyword>
<protein>
    <recommendedName>
        <fullName evidence="3">SsuA/THI5-like domain-containing protein</fullName>
    </recommendedName>
</protein>